<name>A0A8R1HN60_CAEJA</name>
<evidence type="ECO:0000259" key="2">
    <source>
        <dbReference type="PROSITE" id="PS50053"/>
    </source>
</evidence>
<feature type="compositionally biased region" description="Low complexity" evidence="1">
    <location>
        <begin position="1508"/>
        <end position="1535"/>
    </location>
</feature>
<feature type="domain" description="Ubiquitin-like" evidence="2">
    <location>
        <begin position="26"/>
        <end position="101"/>
    </location>
</feature>
<dbReference type="PANTHER" id="PTHR15204">
    <property type="entry name" value="LARGE PROLINE-RICH PROTEIN BAG6"/>
    <property type="match status" value="1"/>
</dbReference>
<dbReference type="SUPFAM" id="SSF54236">
    <property type="entry name" value="Ubiquitin-like"/>
    <property type="match status" value="1"/>
</dbReference>
<feature type="compositionally biased region" description="Low complexity" evidence="1">
    <location>
        <begin position="1"/>
        <end position="18"/>
    </location>
</feature>
<feature type="compositionally biased region" description="Polar residues" evidence="1">
    <location>
        <begin position="942"/>
        <end position="965"/>
    </location>
</feature>
<proteinExistence type="predicted"/>
<feature type="region of interest" description="Disordered" evidence="1">
    <location>
        <begin position="938"/>
        <end position="988"/>
    </location>
</feature>
<evidence type="ECO:0000313" key="4">
    <source>
        <dbReference type="Proteomes" id="UP000005237"/>
    </source>
</evidence>
<organism evidence="3 4">
    <name type="scientific">Caenorhabditis japonica</name>
    <dbReference type="NCBI Taxonomy" id="281687"/>
    <lineage>
        <taxon>Eukaryota</taxon>
        <taxon>Metazoa</taxon>
        <taxon>Ecdysozoa</taxon>
        <taxon>Nematoda</taxon>
        <taxon>Chromadorea</taxon>
        <taxon>Rhabditida</taxon>
        <taxon>Rhabditina</taxon>
        <taxon>Rhabditomorpha</taxon>
        <taxon>Rhabditoidea</taxon>
        <taxon>Rhabditidae</taxon>
        <taxon>Peloderinae</taxon>
        <taxon>Caenorhabditis</taxon>
    </lineage>
</organism>
<dbReference type="GO" id="GO:0051787">
    <property type="term" value="F:misfolded protein binding"/>
    <property type="evidence" value="ECO:0007669"/>
    <property type="project" value="TreeGrafter"/>
</dbReference>
<protein>
    <submittedName>
        <fullName evidence="3">Ubiquitin-like domain-containing protein</fullName>
    </submittedName>
</protein>
<feature type="region of interest" description="Disordered" evidence="1">
    <location>
        <begin position="1"/>
        <end position="24"/>
    </location>
</feature>
<dbReference type="InterPro" id="IPR000626">
    <property type="entry name" value="Ubiquitin-like_dom"/>
</dbReference>
<feature type="compositionally biased region" description="Low complexity" evidence="1">
    <location>
        <begin position="1027"/>
        <end position="1041"/>
    </location>
</feature>
<accession>A0A8R1HN60</accession>
<dbReference type="Gene3D" id="3.10.20.90">
    <property type="entry name" value="Phosphatidylinositol 3-kinase Catalytic Subunit, Chain A, domain 1"/>
    <property type="match status" value="1"/>
</dbReference>
<evidence type="ECO:0000313" key="3">
    <source>
        <dbReference type="EnsemblMetazoa" id="CJA03092.1"/>
    </source>
</evidence>
<sequence>MPEQQQEQELAESSAAPSNGAGNQHIEVRVKALDDRETTINISSEETISSLVDRGRSQLGITSGFQRIIYQGRVLEPGTRISAAGIQNGHTVHLVNRLPGRRNDVPNVERRNVQVHPIWFHQDQLNNRPRRAFNVIADRDELMASQPASTLHPIRVPSSVNQIPVLASRYNEELIAAEARPLRNRAGPAGTQPPPLREISGGNPLNYDPHTINWRVSIIDNHLFPRDRIVDIARNAINNLPFLNSTTKAQVVCRWNENNSEFLIELPQMVPNIPSPALEKLDFMCSWTEFLKRIVEKMEEENGLVSMVREVLDLTNRRQTADSLPMPEREQRLSELDQIVKQFEIYSADLSHMKDYERQRFRNNTHPEYHRLKIQEHAESNNNPRFLMRHALDTDLSEAMRSFRAVRSKIDILETIMDDLTDIGALKFTRDQQTRNRDWRYQALSVFFHYMQRVRHQMAHVTHLTSELSVSFLTPTQPQRLLPQYALNTLLVPVGHPATLILKFRPSRIPNSRSCVPVTHIVEPPRRFSDVGDRNGHWPYLPFNPPGVSMDSVLAGPRRVADARNARPNPVQRTESFEEFFSTVRSAETANITLGTDSPPPPIEELLRLQDIIRRRRIVTTGDAPSVPVETQPPPVDQIPTVRRTTRFNVDPNARGPETRTLAALPVQIEPNELQRIAKNVASRYRADALQRIAANLTEVFRQESWDTRMENMPLCTLREGLSIALELLTSSGNTIAESKDLMLALVRSEDVLVRAIAECIKSLFGRGEFPTHVARLIMPRIEAASARNDYEDVDAEGGAQSDDVEHMPVRMPSDITQPQSGDLRAIRNARLNRFARMQAAASSSSTPTFTPTLFGGGPFLSPVSFTNPPGPSFSPEDTAEIRAGRLPGTFRAPRRVAPREANNVNLPPSNMFDTASERSGSPTQVTVTFTAHAHFLPMPPQMTSSAPGPSNSSRNQNAPGTSQDEPVDVRASGDSPVNPETLPSRSSAIRAQLSEAAASLEAVRAARERIDQLAANYNGSLDHRVPSPSNPTRRPNVNNRPMVAVDPFLACGHRQCEINRLQNPDTLPDSDRLTLQSLQPDPELDMHIVIQNLRPVGQRRPQLTSVLDPDYNYELVRTESGELDFESIDTFNKFICTVIRSLLSHCIDTDSLITQNMNPISGYGAANHAELINTVRRDINNPPYSRYNHVAPTLTSWPHLEEEARRAAEQENRRVDLGTYRPDQQFNRSPVFGETSSEDYSLNTGLIENFVSGLADYVSNYENPRAPGFFGLLMDLVYNRLSRHEFVLLTRPEMVHVVLGQHVDEFRDHLRRFVLEGRRNLPNNELHRMAIEISNSESFYGRLLESGGSIPLVFQVPGLGNDLISVSWMFRQIEITAVKGIITLAQYNMSRDAAAVYLKELIDAFLARLRYTFLLMTNGEPSLQLLFCRQISNYIASIRFEGHGQPRELAEFVNLWNLILLRWFQTYDLSEIDEQVFIDYIRATRAGNEWNDVKVFFPRAAPPHSLTTDSAASTASASTSTSISPAEASSSSSSEPYPDPGSVAISNSSPLRLFWTQLRRMFQENAIAAAVSRAMTAWMWWR</sequence>
<dbReference type="GO" id="GO:0036503">
    <property type="term" value="P:ERAD pathway"/>
    <property type="evidence" value="ECO:0007669"/>
    <property type="project" value="TreeGrafter"/>
</dbReference>
<dbReference type="PANTHER" id="PTHR15204:SF0">
    <property type="entry name" value="LARGE PROLINE-RICH PROTEIN BAG6"/>
    <property type="match status" value="1"/>
</dbReference>
<evidence type="ECO:0000256" key="1">
    <source>
        <dbReference type="SAM" id="MobiDB-lite"/>
    </source>
</evidence>
<keyword evidence="4" id="KW-1185">Reference proteome</keyword>
<dbReference type="Pfam" id="PF00240">
    <property type="entry name" value="ubiquitin"/>
    <property type="match status" value="1"/>
</dbReference>
<reference evidence="4" key="1">
    <citation type="submission" date="2010-08" db="EMBL/GenBank/DDBJ databases">
        <authorList>
            <consortium name="Caenorhabditis japonica Sequencing Consortium"/>
            <person name="Wilson R.K."/>
        </authorList>
    </citation>
    <scope>NUCLEOTIDE SEQUENCE [LARGE SCALE GENOMIC DNA]</scope>
    <source>
        <strain evidence="4">DF5081</strain>
    </source>
</reference>
<feature type="region of interest" description="Disordered" evidence="1">
    <location>
        <begin position="895"/>
        <end position="923"/>
    </location>
</feature>
<dbReference type="GO" id="GO:0031593">
    <property type="term" value="F:polyubiquitin modification-dependent protein binding"/>
    <property type="evidence" value="ECO:0007669"/>
    <property type="project" value="TreeGrafter"/>
</dbReference>
<dbReference type="Proteomes" id="UP000005237">
    <property type="component" value="Unassembled WGS sequence"/>
</dbReference>
<dbReference type="SMART" id="SM00213">
    <property type="entry name" value="UBQ"/>
    <property type="match status" value="1"/>
</dbReference>
<dbReference type="EnsemblMetazoa" id="CJA03092.1">
    <property type="protein sequence ID" value="CJA03092.1"/>
    <property type="gene ID" value="WBGene00122296"/>
</dbReference>
<dbReference type="GO" id="GO:0071818">
    <property type="term" value="C:BAT3 complex"/>
    <property type="evidence" value="ECO:0007669"/>
    <property type="project" value="TreeGrafter"/>
</dbReference>
<dbReference type="PROSITE" id="PS50053">
    <property type="entry name" value="UBIQUITIN_2"/>
    <property type="match status" value="1"/>
</dbReference>
<feature type="region of interest" description="Disordered" evidence="1">
    <location>
        <begin position="1508"/>
        <end position="1544"/>
    </location>
</feature>
<feature type="compositionally biased region" description="Polar residues" evidence="1">
    <location>
        <begin position="903"/>
        <end position="923"/>
    </location>
</feature>
<reference evidence="3" key="2">
    <citation type="submission" date="2022-06" db="UniProtKB">
        <authorList>
            <consortium name="EnsemblMetazoa"/>
        </authorList>
    </citation>
    <scope>IDENTIFICATION</scope>
    <source>
        <strain evidence="3">DF5081</strain>
    </source>
</reference>
<dbReference type="InterPro" id="IPR029071">
    <property type="entry name" value="Ubiquitin-like_domsf"/>
</dbReference>
<feature type="region of interest" description="Disordered" evidence="1">
    <location>
        <begin position="1018"/>
        <end position="1041"/>
    </location>
</feature>